<feature type="compositionally biased region" description="Gly residues" evidence="1">
    <location>
        <begin position="45"/>
        <end position="75"/>
    </location>
</feature>
<feature type="region of interest" description="Disordered" evidence="1">
    <location>
        <begin position="45"/>
        <end position="91"/>
    </location>
</feature>
<dbReference type="EMBL" id="ASRX01000104">
    <property type="protein sequence ID" value="EYF00615.1"/>
    <property type="molecule type" value="Genomic_DNA"/>
</dbReference>
<protein>
    <submittedName>
        <fullName evidence="2">Uncharacterized protein</fullName>
    </submittedName>
</protein>
<evidence type="ECO:0000256" key="1">
    <source>
        <dbReference type="SAM" id="MobiDB-lite"/>
    </source>
</evidence>
<dbReference type="RefSeq" id="WP_044250881.1">
    <property type="nucleotide sequence ID" value="NZ_ASRX01000104.1"/>
</dbReference>
<evidence type="ECO:0000313" key="2">
    <source>
        <dbReference type="EMBL" id="EYF00615.1"/>
    </source>
</evidence>
<accession>A0A017SVK2</accession>
<name>A0A017SVK2_9BACT</name>
<dbReference type="Proteomes" id="UP000019678">
    <property type="component" value="Unassembled WGS sequence"/>
</dbReference>
<organism evidence="2 3">
    <name type="scientific">Chondromyces apiculatus DSM 436</name>
    <dbReference type="NCBI Taxonomy" id="1192034"/>
    <lineage>
        <taxon>Bacteria</taxon>
        <taxon>Pseudomonadati</taxon>
        <taxon>Myxococcota</taxon>
        <taxon>Polyangia</taxon>
        <taxon>Polyangiales</taxon>
        <taxon>Polyangiaceae</taxon>
        <taxon>Chondromyces</taxon>
    </lineage>
</organism>
<dbReference type="STRING" id="1192034.CAP_0430"/>
<gene>
    <name evidence="2" type="ORF">CAP_0430</name>
</gene>
<keyword evidence="3" id="KW-1185">Reference proteome</keyword>
<dbReference type="SUPFAM" id="SSF63829">
    <property type="entry name" value="Calcium-dependent phosphotriesterase"/>
    <property type="match status" value="1"/>
</dbReference>
<dbReference type="OrthoDB" id="5501534at2"/>
<comment type="caution">
    <text evidence="2">The sequence shown here is derived from an EMBL/GenBank/DDBJ whole genome shotgun (WGS) entry which is preliminary data.</text>
</comment>
<evidence type="ECO:0000313" key="3">
    <source>
        <dbReference type="Proteomes" id="UP000019678"/>
    </source>
</evidence>
<dbReference type="AlphaFoldDB" id="A0A017SVK2"/>
<proteinExistence type="predicted"/>
<sequence length="375" mass="37885">MTPPHDAGNHPGRATTLGLALAAVIGLTASALSLAPGCATGSNIGGEGGSSSSEGGGGSGPASGPGGGGDGGSLFDGGVEETTPLPPPPLYAHDRAALYRGDPGAQPLALSYVGLFDCVGGTGQDGSMTDLAVSSTGEIWGISSDHVYRLEIQGTQVHCAETISLNNPSGTSFYGLAFVPRGVLAPDREVLIAGNTAGELWSVDQDGNIARRGTFGVVPANDGHGHTYANVGKAWELSGDIAFAENNGNPLGFVTVRDCPNPPSTTNCNVVDTLLEINVNALATATTGSVTKSMRGQIVKRAGCNDGIVGDYGNMYGIGIYADRVYGLSRFPQDMGGNLVDISNADGSACLIQAFSSIAWYGAGISTIVPVQAPQ</sequence>
<reference evidence="2 3" key="1">
    <citation type="submission" date="2013-05" db="EMBL/GenBank/DDBJ databases">
        <title>Genome assembly of Chondromyces apiculatus DSM 436.</title>
        <authorList>
            <person name="Sharma G."/>
            <person name="Khatri I."/>
            <person name="Kaur C."/>
            <person name="Mayilraj S."/>
            <person name="Subramanian S."/>
        </authorList>
    </citation>
    <scope>NUCLEOTIDE SEQUENCE [LARGE SCALE GENOMIC DNA]</scope>
    <source>
        <strain evidence="2 3">DSM 436</strain>
    </source>
</reference>